<proteinExistence type="predicted"/>
<dbReference type="AlphaFoldDB" id="A0A418VAC7"/>
<organism evidence="1 2">
    <name type="scientific">Deinococcus cavernae</name>
    <dbReference type="NCBI Taxonomy" id="2320857"/>
    <lineage>
        <taxon>Bacteria</taxon>
        <taxon>Thermotogati</taxon>
        <taxon>Deinococcota</taxon>
        <taxon>Deinococci</taxon>
        <taxon>Deinococcales</taxon>
        <taxon>Deinococcaceae</taxon>
        <taxon>Deinococcus</taxon>
    </lineage>
</organism>
<name>A0A418VAC7_9DEIO</name>
<comment type="caution">
    <text evidence="1">The sequence shown here is derived from an EMBL/GenBank/DDBJ whole genome shotgun (WGS) entry which is preliminary data.</text>
</comment>
<reference evidence="1 2" key="1">
    <citation type="submission" date="2018-09" db="EMBL/GenBank/DDBJ databases">
        <authorList>
            <person name="Zhu H."/>
        </authorList>
    </citation>
    <scope>NUCLEOTIDE SEQUENCE [LARGE SCALE GENOMIC DNA]</scope>
    <source>
        <strain evidence="1 2">K2S05-167</strain>
    </source>
</reference>
<evidence type="ECO:0000313" key="2">
    <source>
        <dbReference type="Proteomes" id="UP000286287"/>
    </source>
</evidence>
<dbReference type="Proteomes" id="UP000286287">
    <property type="component" value="Unassembled WGS sequence"/>
</dbReference>
<evidence type="ECO:0000313" key="1">
    <source>
        <dbReference type="EMBL" id="RJF72992.1"/>
    </source>
</evidence>
<dbReference type="RefSeq" id="WP_119765656.1">
    <property type="nucleotide sequence ID" value="NZ_QYUJ01000014.1"/>
</dbReference>
<dbReference type="EMBL" id="QYUJ01000014">
    <property type="protein sequence ID" value="RJF72992.1"/>
    <property type="molecule type" value="Genomic_DNA"/>
</dbReference>
<accession>A0A418VAC7</accession>
<keyword evidence="2" id="KW-1185">Reference proteome</keyword>
<sequence length="116" mass="13368">MLGLLLRLLVVKDTRHLARWWKDMWAPLTYASVGNFDDFIVYSVCAEALGLPEKDEEMKLMTYQGKAQRTEQGWLLLDAIQPQNDQTKKMTVPFACEITGESVDYMEVKTILLKQP</sequence>
<gene>
    <name evidence="1" type="ORF">D3875_17030</name>
</gene>
<protein>
    <submittedName>
        <fullName evidence="1">Uncharacterized protein</fullName>
    </submittedName>
</protein>